<keyword evidence="2" id="KW-1185">Reference proteome</keyword>
<organism evidence="1 2">
    <name type="scientific">Polarella glacialis</name>
    <name type="common">Dinoflagellate</name>
    <dbReference type="NCBI Taxonomy" id="89957"/>
    <lineage>
        <taxon>Eukaryota</taxon>
        <taxon>Sar</taxon>
        <taxon>Alveolata</taxon>
        <taxon>Dinophyceae</taxon>
        <taxon>Suessiales</taxon>
        <taxon>Suessiaceae</taxon>
        <taxon>Polarella</taxon>
    </lineage>
</organism>
<proteinExistence type="predicted"/>
<sequence length="726" mass="77102">MAGTAHQQSRAAWVLHVLEEAVLPRSRTASQLPTAAALVEALESELAERPAGPRNGEAAGILALLQLVGLPDSHGRLLPPEGLGRNISKALAVIAEGLEVGSCGLCHSILGLLLSLGHPEALARTKAWLKLGPPLEAAIRLRPHRSGSGSDAAKSKKNEDIRASGIDAVPLCYLLAAQLGDDLGALSFAFLEAHGLLRPSWRGVPVGLFSPLARLPKPLEPEAASEVYEGGCNVSWARRPALAAARHAESDPHRDWGQRPLAKKKPMQRSKAYADWLLALVSSDASAGHALARAVFDGVDGHGRNITAASEVWQTAANSGQSQRSHWNLLMLQMRGDRPASNPEHLQAVVNGIGFEPWQKAMALHHAHRVGLGGFHRDPVSAGRWLLKAADFGDSNAQVLAAKGLLGESDPLLAGVDVGPANTTHSLLLLRLAARGGRASAAFMAADQDRQEGRCTTAYSTFAQLGVTCHPMFFLLYAQSLQANQLGDTEGAALRLLLLAEAGSWTAAREAAELLGTLPAPIFENLSSTSYGPWQPCGSSVGWRRCGLAMRLRLGRGRGDPSQLAAASAALREDLRSRHRHGIATLTFPNGMPANSTDSTAHDAAEWQAVGHLAKMAAQAGDPRGFWEASRWELCEPGGNVTLALSNLGHLWNLWWSPPRVSQDLGAAPLAAAAVGLAFTKFPESLRAPLCNAAESRDWEVWSELESVTAVPISIFCLTMCVMLAG</sequence>
<gene>
    <name evidence="1" type="ORF">PGLA1383_LOCUS23605</name>
</gene>
<comment type="caution">
    <text evidence="1">The sequence shown here is derived from an EMBL/GenBank/DDBJ whole genome shotgun (WGS) entry which is preliminary data.</text>
</comment>
<reference evidence="1" key="1">
    <citation type="submission" date="2021-02" db="EMBL/GenBank/DDBJ databases">
        <authorList>
            <person name="Dougan E. K."/>
            <person name="Rhodes N."/>
            <person name="Thang M."/>
            <person name="Chan C."/>
        </authorList>
    </citation>
    <scope>NUCLEOTIDE SEQUENCE</scope>
</reference>
<dbReference type="Proteomes" id="UP000654075">
    <property type="component" value="Unassembled WGS sequence"/>
</dbReference>
<dbReference type="InterPro" id="IPR011990">
    <property type="entry name" value="TPR-like_helical_dom_sf"/>
</dbReference>
<protein>
    <submittedName>
        <fullName evidence="1">Uncharacterized protein</fullName>
    </submittedName>
</protein>
<accession>A0A813F2D5</accession>
<dbReference type="EMBL" id="CAJNNV010017920">
    <property type="protein sequence ID" value="CAE8605492.1"/>
    <property type="molecule type" value="Genomic_DNA"/>
</dbReference>
<evidence type="ECO:0000313" key="2">
    <source>
        <dbReference type="Proteomes" id="UP000654075"/>
    </source>
</evidence>
<name>A0A813F2D5_POLGL</name>
<dbReference type="AlphaFoldDB" id="A0A813F2D5"/>
<dbReference type="Gene3D" id="1.25.40.10">
    <property type="entry name" value="Tetratricopeptide repeat domain"/>
    <property type="match status" value="1"/>
</dbReference>
<evidence type="ECO:0000313" key="1">
    <source>
        <dbReference type="EMBL" id="CAE8605492.1"/>
    </source>
</evidence>
<feature type="non-terminal residue" evidence="1">
    <location>
        <position position="726"/>
    </location>
</feature>